<dbReference type="Proteomes" id="UP001153050">
    <property type="component" value="Unassembled WGS sequence"/>
</dbReference>
<dbReference type="EMBL" id="CAKXZT010000116">
    <property type="protein sequence ID" value="CAH2399490.1"/>
    <property type="molecule type" value="Genomic_DNA"/>
</dbReference>
<proteinExistence type="predicted"/>
<keyword evidence="2" id="KW-1185">Reference proteome</keyword>
<gene>
    <name evidence="1" type="ORF">MES5069_220189</name>
</gene>
<accession>A0ABM9DS25</accession>
<protein>
    <submittedName>
        <fullName evidence="1">Uncharacterized protein</fullName>
    </submittedName>
</protein>
<evidence type="ECO:0000313" key="1">
    <source>
        <dbReference type="EMBL" id="CAH2399490.1"/>
    </source>
</evidence>
<name>A0ABM9DS25_9HYPH</name>
<evidence type="ECO:0000313" key="2">
    <source>
        <dbReference type="Proteomes" id="UP001153050"/>
    </source>
</evidence>
<comment type="caution">
    <text evidence="1">The sequence shown here is derived from an EMBL/GenBank/DDBJ whole genome shotgun (WGS) entry which is preliminary data.</text>
</comment>
<sequence>MELRAVIGDDARRLLAPVLQGMQAEGDDSGRILRPKYSEYAAFIMKMIVGLRREKLSVTNIGQDHYRKHKIR</sequence>
<reference evidence="1 2" key="1">
    <citation type="submission" date="2022-03" db="EMBL/GenBank/DDBJ databases">
        <authorList>
            <person name="Brunel B."/>
        </authorList>
    </citation>
    <scope>NUCLEOTIDE SEQUENCE [LARGE SCALE GENOMIC DNA]</scope>
    <source>
        <strain evidence="1">STM5069sample</strain>
    </source>
</reference>
<organism evidence="1 2">
    <name type="scientific">Mesorhizobium escarrei</name>
    <dbReference type="NCBI Taxonomy" id="666018"/>
    <lineage>
        <taxon>Bacteria</taxon>
        <taxon>Pseudomonadati</taxon>
        <taxon>Pseudomonadota</taxon>
        <taxon>Alphaproteobacteria</taxon>
        <taxon>Hyphomicrobiales</taxon>
        <taxon>Phyllobacteriaceae</taxon>
        <taxon>Mesorhizobium</taxon>
    </lineage>
</organism>